<comment type="caution">
    <text evidence="6">The sequence shown here is derived from an EMBL/GenBank/DDBJ whole genome shotgun (WGS) entry which is preliminary data.</text>
</comment>
<dbReference type="Proteomes" id="UP000005583">
    <property type="component" value="Unassembled WGS sequence"/>
</dbReference>
<dbReference type="EC" id="2.3.1.39" evidence="1"/>
<keyword evidence="7" id="KW-1185">Reference proteome</keyword>
<dbReference type="InterPro" id="IPR014043">
    <property type="entry name" value="Acyl_transferase_dom"/>
</dbReference>
<dbReference type="InterPro" id="IPR001227">
    <property type="entry name" value="Ac_transferase_dom_sf"/>
</dbReference>
<accession>C2EL52</accession>
<evidence type="ECO:0000259" key="5">
    <source>
        <dbReference type="SMART" id="SM00827"/>
    </source>
</evidence>
<dbReference type="Gene3D" id="3.30.70.250">
    <property type="entry name" value="Malonyl-CoA ACP transacylase, ACP-binding"/>
    <property type="match status" value="1"/>
</dbReference>
<dbReference type="PANTHER" id="PTHR42681:SF1">
    <property type="entry name" value="MALONYL-COA-ACYL CARRIER PROTEIN TRANSACYLASE, MITOCHONDRIAL"/>
    <property type="match status" value="1"/>
</dbReference>
<dbReference type="eggNOG" id="COG0331">
    <property type="taxonomic scope" value="Bacteria"/>
</dbReference>
<dbReference type="InterPro" id="IPR016036">
    <property type="entry name" value="Malonyl_transacylase_ACP-bd"/>
</dbReference>
<evidence type="ECO:0000313" key="6">
    <source>
        <dbReference type="EMBL" id="EEJ72702.1"/>
    </source>
</evidence>
<dbReference type="SUPFAM" id="SSF52151">
    <property type="entry name" value="FabD/lysophospholipase-like"/>
    <property type="match status" value="1"/>
</dbReference>
<name>C2EL52_9LACO</name>
<dbReference type="GO" id="GO:0006633">
    <property type="term" value="P:fatty acid biosynthetic process"/>
    <property type="evidence" value="ECO:0007669"/>
    <property type="project" value="TreeGrafter"/>
</dbReference>
<dbReference type="SMART" id="SM00827">
    <property type="entry name" value="PKS_AT"/>
    <property type="match status" value="1"/>
</dbReference>
<dbReference type="GO" id="GO:0004314">
    <property type="term" value="F:[acyl-carrier-protein] S-malonyltransferase activity"/>
    <property type="evidence" value="ECO:0007669"/>
    <property type="project" value="UniProtKB-EC"/>
</dbReference>
<dbReference type="GO" id="GO:0005829">
    <property type="term" value="C:cytosol"/>
    <property type="evidence" value="ECO:0007669"/>
    <property type="project" value="TreeGrafter"/>
</dbReference>
<evidence type="ECO:0000256" key="1">
    <source>
        <dbReference type="ARBA" id="ARBA00013258"/>
    </source>
</evidence>
<evidence type="ECO:0000256" key="4">
    <source>
        <dbReference type="ARBA" id="ARBA00048462"/>
    </source>
</evidence>
<dbReference type="STRING" id="525365.HMPREF0548_0398"/>
<dbReference type="InterPro" id="IPR050858">
    <property type="entry name" value="Mal-CoA-ACP_Trans/PKS_FabD"/>
</dbReference>
<dbReference type="PANTHER" id="PTHR42681">
    <property type="entry name" value="MALONYL-COA-ACYL CARRIER PROTEIN TRANSACYLASE, MITOCHONDRIAL"/>
    <property type="match status" value="1"/>
</dbReference>
<evidence type="ECO:0000256" key="2">
    <source>
        <dbReference type="ARBA" id="ARBA00022679"/>
    </source>
</evidence>
<dbReference type="Pfam" id="PF00698">
    <property type="entry name" value="Acyl_transf_1"/>
    <property type="match status" value="1"/>
</dbReference>
<dbReference type="InterPro" id="IPR016035">
    <property type="entry name" value="Acyl_Trfase/lysoPLipase"/>
</dbReference>
<keyword evidence="2" id="KW-0808">Transferase</keyword>
<dbReference type="EMBL" id="ACGU01000016">
    <property type="protein sequence ID" value="EEJ72702.1"/>
    <property type="molecule type" value="Genomic_DNA"/>
</dbReference>
<comment type="catalytic activity">
    <reaction evidence="4">
        <text>holo-[ACP] + malonyl-CoA = malonyl-[ACP] + CoA</text>
        <dbReference type="Rhea" id="RHEA:41792"/>
        <dbReference type="Rhea" id="RHEA-COMP:9623"/>
        <dbReference type="Rhea" id="RHEA-COMP:9685"/>
        <dbReference type="ChEBI" id="CHEBI:57287"/>
        <dbReference type="ChEBI" id="CHEBI:57384"/>
        <dbReference type="ChEBI" id="CHEBI:64479"/>
        <dbReference type="ChEBI" id="CHEBI:78449"/>
        <dbReference type="EC" id="2.3.1.39"/>
    </reaction>
</comment>
<dbReference type="Gene3D" id="3.40.366.10">
    <property type="entry name" value="Malonyl-Coenzyme A Acyl Carrier Protein, domain 2"/>
    <property type="match status" value="1"/>
</dbReference>
<dbReference type="SUPFAM" id="SSF55048">
    <property type="entry name" value="Probable ACP-binding domain of malonyl-CoA ACP transacylase"/>
    <property type="match status" value="1"/>
</dbReference>
<evidence type="ECO:0000313" key="7">
    <source>
        <dbReference type="Proteomes" id="UP000005583"/>
    </source>
</evidence>
<feature type="domain" description="Malonyl-CoA:ACP transacylase (MAT)" evidence="5">
    <location>
        <begin position="14"/>
        <end position="296"/>
    </location>
</feature>
<keyword evidence="3" id="KW-0012">Acyltransferase</keyword>
<dbReference type="AlphaFoldDB" id="C2EL52"/>
<reference evidence="6 7" key="1">
    <citation type="submission" date="2009-01" db="EMBL/GenBank/DDBJ databases">
        <authorList>
            <person name="Qin X."/>
            <person name="Bachman B."/>
            <person name="Battles P."/>
            <person name="Bell A."/>
            <person name="Bess C."/>
            <person name="Bickham C."/>
            <person name="Chaboub L."/>
            <person name="Chen D."/>
            <person name="Coyle M."/>
            <person name="Deiros D.R."/>
            <person name="Dinh H."/>
            <person name="Forbes L."/>
            <person name="Fowler G."/>
            <person name="Francisco L."/>
            <person name="Fu Q."/>
            <person name="Gubbala S."/>
            <person name="Hale W."/>
            <person name="Han Y."/>
            <person name="Hemphill L."/>
            <person name="Highlander S.K."/>
            <person name="Hirani K."/>
            <person name="Hogues M."/>
            <person name="Jackson L."/>
            <person name="Jakkamsetti A."/>
            <person name="Javaid M."/>
            <person name="Jiang H."/>
            <person name="Korchina V."/>
            <person name="Kovar C."/>
            <person name="Lara F."/>
            <person name="Lee S."/>
            <person name="Mata R."/>
            <person name="Mathew T."/>
            <person name="Moen C."/>
            <person name="Morales K."/>
            <person name="Munidasa M."/>
            <person name="Nazareth L."/>
            <person name="Ngo R."/>
            <person name="Nguyen L."/>
            <person name="Okwuonu G."/>
            <person name="Ongeri F."/>
            <person name="Patil S."/>
            <person name="Petrosino J."/>
            <person name="Pham C."/>
            <person name="Pham P."/>
            <person name="Pu L.-L."/>
            <person name="Puazo M."/>
            <person name="Raj R."/>
            <person name="Reid J."/>
            <person name="Rouhana J."/>
            <person name="Saada N."/>
            <person name="Shang Y."/>
            <person name="Simmons D."/>
            <person name="Thornton R."/>
            <person name="Warren J."/>
            <person name="Weissenberger G."/>
            <person name="Zhang J."/>
            <person name="Zhang L."/>
            <person name="Zhou C."/>
            <person name="Zhu D."/>
            <person name="Muzny D."/>
            <person name="Worley K."/>
            <person name="Gibbs R."/>
        </authorList>
    </citation>
    <scope>NUCLEOTIDE SEQUENCE [LARGE SCALE GENOMIC DNA]</scope>
    <source>
        <strain evidence="6 7">DSM 16047</strain>
    </source>
</reference>
<protein>
    <recommendedName>
        <fullName evidence="1">[acyl-carrier-protein] S-malonyltransferase</fullName>
        <ecNumber evidence="1">2.3.1.39</ecNumber>
    </recommendedName>
</protein>
<organism evidence="6 7">
    <name type="scientific">Lactobacillus ultunensis DSM 16047</name>
    <dbReference type="NCBI Taxonomy" id="525365"/>
    <lineage>
        <taxon>Bacteria</taxon>
        <taxon>Bacillati</taxon>
        <taxon>Bacillota</taxon>
        <taxon>Bacilli</taxon>
        <taxon>Lactobacillales</taxon>
        <taxon>Lactobacillaceae</taxon>
        <taxon>Lactobacillus</taxon>
    </lineage>
</organism>
<gene>
    <name evidence="6" type="ORF">HMPREF0548_0398</name>
</gene>
<sequence>MRSKEVIVLRSLWLFPGQGGQKAGMLKNVDSELKDQVEKWTKVKLLDTQEGYQDSVQIQLSILLLQIDQIEQLKKLHWQPTLVAGHSLGVFAAAYAAEVIEKKDLFRLVALRAKLMQQSYPEGYGMGVVVGLSRLEAKKLAEQVFTESDPVYLSNQNSELQNTFSGKITAIKKVLALAKDNGASKAKLLRVPNPSHSPLMKKAAEQLNQFIGQLKLHQPNCIYLANYNGHAVRNLKEVVFDLGNNLVYPVLWETMMQIALEYQPTVSCEFSPGSAFTKLLKAKTDQLHMVTLSQISIDDADYLFNKWEK</sequence>
<proteinExistence type="predicted"/>
<evidence type="ECO:0000256" key="3">
    <source>
        <dbReference type="ARBA" id="ARBA00023315"/>
    </source>
</evidence>
<dbReference type="HOGENOM" id="CLU_030558_4_1_9"/>